<dbReference type="OrthoDB" id="10620938at2759"/>
<evidence type="ECO:0000313" key="4">
    <source>
        <dbReference type="Proteomes" id="UP000033188"/>
    </source>
</evidence>
<reference evidence="4" key="1">
    <citation type="journal article" date="2014" name="Nucleic Acids Res.">
        <title>The evolutionary dynamics of variant antigen genes in Babesia reveal a history of genomic innovation underlying host-parasite interaction.</title>
        <authorList>
            <person name="Jackson A.P."/>
            <person name="Otto T.D."/>
            <person name="Darby A."/>
            <person name="Ramaprasad A."/>
            <person name="Xia D."/>
            <person name="Echaide I.E."/>
            <person name="Farber M."/>
            <person name="Gahlot S."/>
            <person name="Gamble J."/>
            <person name="Gupta D."/>
            <person name="Gupta Y."/>
            <person name="Jackson L."/>
            <person name="Malandrin L."/>
            <person name="Malas T.B."/>
            <person name="Moussa E."/>
            <person name="Nair M."/>
            <person name="Reid A.J."/>
            <person name="Sanders M."/>
            <person name="Sharma J."/>
            <person name="Tracey A."/>
            <person name="Quail M.A."/>
            <person name="Weir W."/>
            <person name="Wastling J.M."/>
            <person name="Hall N."/>
            <person name="Willadsen P."/>
            <person name="Lingelbach K."/>
            <person name="Shiels B."/>
            <person name="Tait A."/>
            <person name="Berriman M."/>
            <person name="Allred D.R."/>
            <person name="Pain A."/>
        </authorList>
    </citation>
    <scope>NUCLEOTIDE SEQUENCE [LARGE SCALE GENOMIC DNA]</scope>
    <source>
        <strain evidence="4">Bond</strain>
    </source>
</reference>
<dbReference type="VEuPathDB" id="PiroplasmaDB:BBBOND_0306830"/>
<dbReference type="KEGG" id="bbig:BBBOND_0306830"/>
<dbReference type="GeneID" id="24565320"/>
<organism evidence="3 4">
    <name type="scientific">Babesia bigemina</name>
    <dbReference type="NCBI Taxonomy" id="5866"/>
    <lineage>
        <taxon>Eukaryota</taxon>
        <taxon>Sar</taxon>
        <taxon>Alveolata</taxon>
        <taxon>Apicomplexa</taxon>
        <taxon>Aconoidasida</taxon>
        <taxon>Piroplasmida</taxon>
        <taxon>Babesiidae</taxon>
        <taxon>Babesia</taxon>
    </lineage>
</organism>
<gene>
    <name evidence="3" type="ORF">BBBOND_0306830</name>
</gene>
<evidence type="ECO:0000313" key="3">
    <source>
        <dbReference type="EMBL" id="CDR96779.1"/>
    </source>
</evidence>
<proteinExistence type="predicted"/>
<dbReference type="AlphaFoldDB" id="A0A061DCL7"/>
<feature type="coiled-coil region" evidence="1">
    <location>
        <begin position="150"/>
        <end position="177"/>
    </location>
</feature>
<name>A0A061DCL7_BABBI</name>
<protein>
    <submittedName>
        <fullName evidence="3">Uncharacterized protein</fullName>
    </submittedName>
</protein>
<dbReference type="EMBL" id="LK391709">
    <property type="protein sequence ID" value="CDR96779.1"/>
    <property type="molecule type" value="Genomic_DNA"/>
</dbReference>
<feature type="compositionally biased region" description="Basic and acidic residues" evidence="2">
    <location>
        <begin position="59"/>
        <end position="75"/>
    </location>
</feature>
<keyword evidence="1" id="KW-0175">Coiled coil</keyword>
<accession>A0A061DCL7</accession>
<dbReference type="RefSeq" id="XP_012768965.1">
    <property type="nucleotide sequence ID" value="XM_012913511.1"/>
</dbReference>
<feature type="region of interest" description="Disordered" evidence="2">
    <location>
        <begin position="1"/>
        <end position="75"/>
    </location>
</feature>
<dbReference type="Proteomes" id="UP000033188">
    <property type="component" value="Chromosome 3"/>
</dbReference>
<evidence type="ECO:0000256" key="1">
    <source>
        <dbReference type="SAM" id="Coils"/>
    </source>
</evidence>
<sequence>MMDKHDSGVTNGTDQDPAAHKRPADALLGDPETTALAPTRTLKTQGGVRVYTHQPSSGLEKKSVHIDRPETTSSELDARLEAGSLNKTAEETPTAIIDIPKERFDICIQTADPCPQLIEDNSATEHATSPNDELGLPALSELPNDIREVLEAVSSTLEELSQAVKRLESTQKVILRRVKRKSSYNQFFLD</sequence>
<keyword evidence="4" id="KW-1185">Reference proteome</keyword>
<evidence type="ECO:0000256" key="2">
    <source>
        <dbReference type="SAM" id="MobiDB-lite"/>
    </source>
</evidence>